<gene>
    <name evidence="1" type="ORF">SN811_00820</name>
</gene>
<evidence type="ECO:0000313" key="1">
    <source>
        <dbReference type="EMBL" id="GET11582.1"/>
    </source>
</evidence>
<protein>
    <submittedName>
        <fullName evidence="1">Uncharacterized protein</fullName>
    </submittedName>
</protein>
<accession>A0A6F9Y270</accession>
<organism evidence="1 2">
    <name type="scientific">Ligilactobacillus agilis</name>
    <dbReference type="NCBI Taxonomy" id="1601"/>
    <lineage>
        <taxon>Bacteria</taxon>
        <taxon>Bacillati</taxon>
        <taxon>Bacillota</taxon>
        <taxon>Bacilli</taxon>
        <taxon>Lactobacillales</taxon>
        <taxon>Lactobacillaceae</taxon>
        <taxon>Ligilactobacillus</taxon>
    </lineage>
</organism>
<comment type="caution">
    <text evidence="1">The sequence shown here is derived from an EMBL/GenBank/DDBJ whole genome shotgun (WGS) entry which is preliminary data.</text>
</comment>
<reference evidence="1 2" key="1">
    <citation type="submission" date="2019-10" db="EMBL/GenBank/DDBJ databases">
        <title>Lactobacillus agilis SN811 Whole Genome Sequencing Project.</title>
        <authorList>
            <person name="Suzuki S."/>
            <person name="Endo A."/>
            <person name="Maeno S."/>
            <person name="Shiwa Y."/>
            <person name="Matsutani M."/>
            <person name="Kajikawa A."/>
        </authorList>
    </citation>
    <scope>NUCLEOTIDE SEQUENCE [LARGE SCALE GENOMIC DNA]</scope>
    <source>
        <strain evidence="1 2">SN811</strain>
    </source>
</reference>
<dbReference type="EMBL" id="BLAP01000012">
    <property type="protein sequence ID" value="GET11582.1"/>
    <property type="molecule type" value="Genomic_DNA"/>
</dbReference>
<evidence type="ECO:0000313" key="2">
    <source>
        <dbReference type="Proteomes" id="UP000494160"/>
    </source>
</evidence>
<proteinExistence type="predicted"/>
<sequence>MDKIDEIKHSKTGGRKYMELTGVFWQDAREAGIKIGERCDKSVAPQAVWGAFLVG</sequence>
<dbReference type="Proteomes" id="UP000494160">
    <property type="component" value="Unassembled WGS sequence"/>
</dbReference>
<dbReference type="AlphaFoldDB" id="A0A6F9Y270"/>
<name>A0A6F9Y270_9LACO</name>